<keyword evidence="2" id="KW-0067">ATP-binding</keyword>
<dbReference type="Gene3D" id="1.10.510.10">
    <property type="entry name" value="Transferase(Phosphotransferase) domain 1"/>
    <property type="match status" value="1"/>
</dbReference>
<keyword evidence="4" id="KW-0808">Transferase</keyword>
<dbReference type="Proteomes" id="UP000179807">
    <property type="component" value="Unassembled WGS sequence"/>
</dbReference>
<organism evidence="4 5">
    <name type="scientific">Tritrichomonas foetus</name>
    <dbReference type="NCBI Taxonomy" id="1144522"/>
    <lineage>
        <taxon>Eukaryota</taxon>
        <taxon>Metamonada</taxon>
        <taxon>Parabasalia</taxon>
        <taxon>Tritrichomonadida</taxon>
        <taxon>Tritrichomonadidae</taxon>
        <taxon>Tritrichomonas</taxon>
    </lineage>
</organism>
<dbReference type="PROSITE" id="PS00108">
    <property type="entry name" value="PROTEIN_KINASE_ST"/>
    <property type="match status" value="1"/>
</dbReference>
<dbReference type="EMBL" id="MLAK01000111">
    <property type="protein sequence ID" value="OHT16420.1"/>
    <property type="molecule type" value="Genomic_DNA"/>
</dbReference>
<evidence type="ECO:0000259" key="3">
    <source>
        <dbReference type="PROSITE" id="PS50011"/>
    </source>
</evidence>
<dbReference type="PANTHER" id="PTHR24346">
    <property type="entry name" value="MAP/MICROTUBULE AFFINITY-REGULATING KINASE"/>
    <property type="match status" value="1"/>
</dbReference>
<dbReference type="Pfam" id="PF00069">
    <property type="entry name" value="Pkinase"/>
    <property type="match status" value="1"/>
</dbReference>
<evidence type="ECO:0000313" key="5">
    <source>
        <dbReference type="Proteomes" id="UP000179807"/>
    </source>
</evidence>
<dbReference type="VEuPathDB" id="TrichDB:TRFO_02675"/>
<dbReference type="AlphaFoldDB" id="A0A1J4L368"/>
<feature type="domain" description="Protein kinase" evidence="3">
    <location>
        <begin position="9"/>
        <end position="262"/>
    </location>
</feature>
<dbReference type="PROSITE" id="PS50011">
    <property type="entry name" value="PROTEIN_KINASE_DOM"/>
    <property type="match status" value="1"/>
</dbReference>
<evidence type="ECO:0000256" key="1">
    <source>
        <dbReference type="ARBA" id="ARBA00022741"/>
    </source>
</evidence>
<dbReference type="GO" id="GO:0005524">
    <property type="term" value="F:ATP binding"/>
    <property type="evidence" value="ECO:0007669"/>
    <property type="project" value="UniProtKB-KW"/>
</dbReference>
<sequence>MNVPSIPNYKNIVPLDSGSSSTLFRADHILTGQSVALKVFDMSNLSNHSKSYVQREISIHKSLEHPFICSYYTSFIHFNELIISIESLSGKTLLQKVNESRGLFEFEAQRIFSQIVSAVLYLHQDCKIAHRDLKLENMLIEDYSGNIKLFDFGISSSFDNQDNKMKTQCGSLPYCAPEIIINNSYTGKVDVWSLGVVLFTMLTGEFPFDDANLIGSTSKILNEEPAYPVHLSENALDLLKRMFIKNPKYRISIEEIAEHPWLENSKYNVIELNKQIKEHNLSRFGKICQSNGQNHQKSFHMRNNTLDLKEITDYTKLKQNENLDVDTDVLNDCSSLNININLLINQLISNEDSDLTSTYRIFRNLKCRQNFLILYNHLILKSSFEDNNFIAQRNLEAIPYSSTKPESRRKISGNSMLIQVIKLTPLHSAVISTASGKTGCPSMMRMSIAAAGQNGNYAMQNSNERLPHQSLMHHQGKKIPPRLSKPSIKPCPIVPGLLQQ</sequence>
<dbReference type="InterPro" id="IPR000719">
    <property type="entry name" value="Prot_kinase_dom"/>
</dbReference>
<proteinExistence type="predicted"/>
<dbReference type="RefSeq" id="XP_068369556.1">
    <property type="nucleotide sequence ID" value="XM_068490830.1"/>
</dbReference>
<keyword evidence="1" id="KW-0547">Nucleotide-binding</keyword>
<dbReference type="InterPro" id="IPR008271">
    <property type="entry name" value="Ser/Thr_kinase_AS"/>
</dbReference>
<comment type="caution">
    <text evidence="4">The sequence shown here is derived from an EMBL/GenBank/DDBJ whole genome shotgun (WGS) entry which is preliminary data.</text>
</comment>
<name>A0A1J4L368_9EUKA</name>
<dbReference type="SMART" id="SM00220">
    <property type="entry name" value="S_TKc"/>
    <property type="match status" value="1"/>
</dbReference>
<dbReference type="PANTHER" id="PTHR24346:SF30">
    <property type="entry name" value="MATERNAL EMBRYONIC LEUCINE ZIPPER KINASE"/>
    <property type="match status" value="1"/>
</dbReference>
<evidence type="ECO:0000256" key="2">
    <source>
        <dbReference type="ARBA" id="ARBA00022840"/>
    </source>
</evidence>
<accession>A0A1J4L368</accession>
<reference evidence="4" key="1">
    <citation type="submission" date="2016-10" db="EMBL/GenBank/DDBJ databases">
        <authorList>
            <person name="Benchimol M."/>
            <person name="Almeida L.G."/>
            <person name="Vasconcelos A.T."/>
            <person name="Perreira-Neves A."/>
            <person name="Rosa I.A."/>
            <person name="Tasca T."/>
            <person name="Bogo M.R."/>
            <person name="de Souza W."/>
        </authorList>
    </citation>
    <scope>NUCLEOTIDE SEQUENCE [LARGE SCALE GENOMIC DNA]</scope>
    <source>
        <strain evidence="4">K</strain>
    </source>
</reference>
<dbReference type="GO" id="GO:0005737">
    <property type="term" value="C:cytoplasm"/>
    <property type="evidence" value="ECO:0007669"/>
    <property type="project" value="TreeGrafter"/>
</dbReference>
<keyword evidence="4" id="KW-0418">Kinase</keyword>
<dbReference type="FunFam" id="1.10.510.10:FF:000571">
    <property type="entry name" value="Maternal embryonic leucine zipper kinase"/>
    <property type="match status" value="1"/>
</dbReference>
<dbReference type="SUPFAM" id="SSF56112">
    <property type="entry name" value="Protein kinase-like (PK-like)"/>
    <property type="match status" value="1"/>
</dbReference>
<dbReference type="InterPro" id="IPR011009">
    <property type="entry name" value="Kinase-like_dom_sf"/>
</dbReference>
<gene>
    <name evidence="4" type="ORF">TRFO_02675</name>
</gene>
<protein>
    <submittedName>
        <fullName evidence="4">CAMK family protein kinase</fullName>
    </submittedName>
</protein>
<keyword evidence="5" id="KW-1185">Reference proteome</keyword>
<dbReference type="GeneID" id="94825534"/>
<dbReference type="OrthoDB" id="5396786at2759"/>
<dbReference type="GO" id="GO:0004674">
    <property type="term" value="F:protein serine/threonine kinase activity"/>
    <property type="evidence" value="ECO:0007669"/>
    <property type="project" value="TreeGrafter"/>
</dbReference>
<dbReference type="GO" id="GO:0035556">
    <property type="term" value="P:intracellular signal transduction"/>
    <property type="evidence" value="ECO:0007669"/>
    <property type="project" value="TreeGrafter"/>
</dbReference>
<evidence type="ECO:0000313" key="4">
    <source>
        <dbReference type="EMBL" id="OHT16420.1"/>
    </source>
</evidence>